<evidence type="ECO:0000313" key="3">
    <source>
        <dbReference type="Proteomes" id="UP001066276"/>
    </source>
</evidence>
<gene>
    <name evidence="2" type="ORF">NDU88_004797</name>
</gene>
<accession>A0AAV7V622</accession>
<dbReference type="Proteomes" id="UP001066276">
    <property type="component" value="Chromosome 2_2"/>
</dbReference>
<dbReference type="EMBL" id="JANPWB010000004">
    <property type="protein sequence ID" value="KAJ1195518.1"/>
    <property type="molecule type" value="Genomic_DNA"/>
</dbReference>
<evidence type="ECO:0000256" key="1">
    <source>
        <dbReference type="SAM" id="MobiDB-lite"/>
    </source>
</evidence>
<feature type="region of interest" description="Disordered" evidence="1">
    <location>
        <begin position="84"/>
        <end position="103"/>
    </location>
</feature>
<proteinExistence type="predicted"/>
<dbReference type="AlphaFoldDB" id="A0AAV7V622"/>
<name>A0AAV7V622_PLEWA</name>
<organism evidence="2 3">
    <name type="scientific">Pleurodeles waltl</name>
    <name type="common">Iberian ribbed newt</name>
    <dbReference type="NCBI Taxonomy" id="8319"/>
    <lineage>
        <taxon>Eukaryota</taxon>
        <taxon>Metazoa</taxon>
        <taxon>Chordata</taxon>
        <taxon>Craniata</taxon>
        <taxon>Vertebrata</taxon>
        <taxon>Euteleostomi</taxon>
        <taxon>Amphibia</taxon>
        <taxon>Batrachia</taxon>
        <taxon>Caudata</taxon>
        <taxon>Salamandroidea</taxon>
        <taxon>Salamandridae</taxon>
        <taxon>Pleurodelinae</taxon>
        <taxon>Pleurodeles</taxon>
    </lineage>
</organism>
<sequence>MPVPTVKHQVDAEATSLARGRQESFVSHRRQRFLHTEALDVRCKEAGWGQRGAQRCKRASMQRYVVASSQAALLSLRPETASGRTSLLGYPSSKPGPVRRSLGGPWDPVAGQLLCGAAPPAPPVSVKLN</sequence>
<reference evidence="2" key="1">
    <citation type="journal article" date="2022" name="bioRxiv">
        <title>Sequencing and chromosome-scale assembly of the giantPleurodeles waltlgenome.</title>
        <authorList>
            <person name="Brown T."/>
            <person name="Elewa A."/>
            <person name="Iarovenko S."/>
            <person name="Subramanian E."/>
            <person name="Araus A.J."/>
            <person name="Petzold A."/>
            <person name="Susuki M."/>
            <person name="Suzuki K.-i.T."/>
            <person name="Hayashi T."/>
            <person name="Toyoda A."/>
            <person name="Oliveira C."/>
            <person name="Osipova E."/>
            <person name="Leigh N.D."/>
            <person name="Simon A."/>
            <person name="Yun M.H."/>
        </authorList>
    </citation>
    <scope>NUCLEOTIDE SEQUENCE</scope>
    <source>
        <strain evidence="2">20211129_DDA</strain>
        <tissue evidence="2">Liver</tissue>
    </source>
</reference>
<evidence type="ECO:0000313" key="2">
    <source>
        <dbReference type="EMBL" id="KAJ1195518.1"/>
    </source>
</evidence>
<keyword evidence="3" id="KW-1185">Reference proteome</keyword>
<comment type="caution">
    <text evidence="2">The sequence shown here is derived from an EMBL/GenBank/DDBJ whole genome shotgun (WGS) entry which is preliminary data.</text>
</comment>
<protein>
    <submittedName>
        <fullName evidence="2">Uncharacterized protein</fullName>
    </submittedName>
</protein>